<dbReference type="Proteomes" id="UP000005019">
    <property type="component" value="Unassembled WGS sequence"/>
</dbReference>
<accession>F5RB46</accession>
<sequence>MTTERATEHDYVPLLRAWLDSVKQRFKLDDAWVTAVDRLDQILATQPATVTAYDVGRLFHPMEKHRVVTRETPGADRALHFLVEAGRVGAMQKGSAELREWFRKHYMWSSGSVVMQVSELNTHTSDEAIRQYFNAA</sequence>
<name>F5RB46_METUF</name>
<keyword evidence="2" id="KW-1185">Reference proteome</keyword>
<comment type="caution">
    <text evidence="1">The sequence shown here is derived from an EMBL/GenBank/DDBJ whole genome shotgun (WGS) entry which is preliminary data.</text>
</comment>
<dbReference type="OrthoDB" id="8562834at2"/>
<evidence type="ECO:0000313" key="1">
    <source>
        <dbReference type="EMBL" id="EGK72182.1"/>
    </source>
</evidence>
<dbReference type="AlphaFoldDB" id="F5RB46"/>
<protein>
    <submittedName>
        <fullName evidence="1">Uncharacterized protein</fullName>
    </submittedName>
</protein>
<dbReference type="RefSeq" id="WP_008060365.1">
    <property type="nucleotide sequence ID" value="NZ_AFHG01000042.1"/>
</dbReference>
<proteinExistence type="predicted"/>
<organism evidence="1 2">
    <name type="scientific">Methyloversatilis universalis (strain ATCC BAA-1314 / DSM 25237 / JCM 13912 / CCUG 52030 / FAM5)</name>
    <dbReference type="NCBI Taxonomy" id="1000565"/>
    <lineage>
        <taxon>Bacteria</taxon>
        <taxon>Pseudomonadati</taxon>
        <taxon>Pseudomonadota</taxon>
        <taxon>Betaproteobacteria</taxon>
        <taxon>Nitrosomonadales</taxon>
        <taxon>Sterolibacteriaceae</taxon>
        <taxon>Methyloversatilis</taxon>
    </lineage>
</organism>
<reference evidence="1 2" key="1">
    <citation type="journal article" date="2011" name="J. Bacteriol.">
        <title>Genome sequence of Methyloversatilis universalis FAM5T, a methylotrophic representative of the order Rhodocyclales.</title>
        <authorList>
            <person name="Kittichotirat W."/>
            <person name="Good N.M."/>
            <person name="Hall R."/>
            <person name="Bringel F."/>
            <person name="Lajus A."/>
            <person name="Medigue C."/>
            <person name="Smalley N.E."/>
            <person name="Beck D."/>
            <person name="Bumgarner R."/>
            <person name="Vuilleumier S."/>
            <person name="Kalyuzhnaya M.G."/>
        </authorList>
    </citation>
    <scope>NUCLEOTIDE SEQUENCE [LARGE SCALE GENOMIC DNA]</scope>
    <source>
        <strain evidence="2">ATCC BAA-1314 / JCM 13912 / FAM5</strain>
    </source>
</reference>
<dbReference type="EMBL" id="AFHG01000042">
    <property type="protein sequence ID" value="EGK72182.1"/>
    <property type="molecule type" value="Genomic_DNA"/>
</dbReference>
<gene>
    <name evidence="1" type="ORF">METUNv1_01485</name>
</gene>
<evidence type="ECO:0000313" key="2">
    <source>
        <dbReference type="Proteomes" id="UP000005019"/>
    </source>
</evidence>